<dbReference type="CDD" id="cd00093">
    <property type="entry name" value="HTH_XRE"/>
    <property type="match status" value="1"/>
</dbReference>
<dbReference type="InterPro" id="IPR001387">
    <property type="entry name" value="Cro/C1-type_HTH"/>
</dbReference>
<dbReference type="SUPFAM" id="SSF47413">
    <property type="entry name" value="lambda repressor-like DNA-binding domains"/>
    <property type="match status" value="1"/>
</dbReference>
<dbReference type="PROSITE" id="PS50943">
    <property type="entry name" value="HTH_CROC1"/>
    <property type="match status" value="1"/>
</dbReference>
<dbReference type="InterPro" id="IPR010982">
    <property type="entry name" value="Lambda_DNA-bd_dom_sf"/>
</dbReference>
<dbReference type="Proteomes" id="UP000600565">
    <property type="component" value="Unassembled WGS sequence"/>
</dbReference>
<feature type="domain" description="HTH cro/C1-type" evidence="1">
    <location>
        <begin position="9"/>
        <end position="63"/>
    </location>
</feature>
<accession>A0ABR8XMZ0</accession>
<sequence>MKLQLHEQLKILRLEKNLSIEDLSKKTQVGIEKLTAYEKGDQIPSTQTILLLSTILEVPVSNLMDGLNLKASGLS</sequence>
<evidence type="ECO:0000313" key="3">
    <source>
        <dbReference type="Proteomes" id="UP000600565"/>
    </source>
</evidence>
<dbReference type="SMART" id="SM00530">
    <property type="entry name" value="HTH_XRE"/>
    <property type="match status" value="1"/>
</dbReference>
<gene>
    <name evidence="2" type="ORF">H9632_09485</name>
</gene>
<evidence type="ECO:0000313" key="2">
    <source>
        <dbReference type="EMBL" id="MBD8033301.1"/>
    </source>
</evidence>
<evidence type="ECO:0000259" key="1">
    <source>
        <dbReference type="PROSITE" id="PS50943"/>
    </source>
</evidence>
<dbReference type="RefSeq" id="WP_191703862.1">
    <property type="nucleotide sequence ID" value="NZ_JACSPW010000007.1"/>
</dbReference>
<comment type="caution">
    <text evidence="2">The sequence shown here is derived from an EMBL/GenBank/DDBJ whole genome shotgun (WGS) entry which is preliminary data.</text>
</comment>
<proteinExistence type="predicted"/>
<organism evidence="2 3">
    <name type="scientific">Solibacillus merdavium</name>
    <dbReference type="NCBI Taxonomy" id="2762218"/>
    <lineage>
        <taxon>Bacteria</taxon>
        <taxon>Bacillati</taxon>
        <taxon>Bacillota</taxon>
        <taxon>Bacilli</taxon>
        <taxon>Bacillales</taxon>
        <taxon>Caryophanaceae</taxon>
        <taxon>Solibacillus</taxon>
    </lineage>
</organism>
<name>A0ABR8XMZ0_9BACL</name>
<dbReference type="Gene3D" id="1.10.260.40">
    <property type="entry name" value="lambda repressor-like DNA-binding domains"/>
    <property type="match status" value="1"/>
</dbReference>
<reference evidence="2 3" key="1">
    <citation type="submission" date="2020-08" db="EMBL/GenBank/DDBJ databases">
        <title>A Genomic Blueprint of the Chicken Gut Microbiome.</title>
        <authorList>
            <person name="Gilroy R."/>
            <person name="Ravi A."/>
            <person name="Getino M."/>
            <person name="Pursley I."/>
            <person name="Horton D.L."/>
            <person name="Alikhan N.-F."/>
            <person name="Baker D."/>
            <person name="Gharbi K."/>
            <person name="Hall N."/>
            <person name="Watson M."/>
            <person name="Adriaenssens E.M."/>
            <person name="Foster-Nyarko E."/>
            <person name="Jarju S."/>
            <person name="Secka A."/>
            <person name="Antonio M."/>
            <person name="Oren A."/>
            <person name="Chaudhuri R."/>
            <person name="La Ragione R.M."/>
            <person name="Hildebrand F."/>
            <person name="Pallen M.J."/>
        </authorList>
    </citation>
    <scope>NUCLEOTIDE SEQUENCE [LARGE SCALE GENOMIC DNA]</scope>
    <source>
        <strain evidence="2 3">Sa1YVA6</strain>
    </source>
</reference>
<dbReference type="Pfam" id="PF01381">
    <property type="entry name" value="HTH_3"/>
    <property type="match status" value="1"/>
</dbReference>
<protein>
    <submittedName>
        <fullName evidence="2">Helix-turn-helix transcriptional regulator</fullName>
    </submittedName>
</protein>
<keyword evidence="3" id="KW-1185">Reference proteome</keyword>
<dbReference type="EMBL" id="JACSPW010000007">
    <property type="protein sequence ID" value="MBD8033301.1"/>
    <property type="molecule type" value="Genomic_DNA"/>
</dbReference>